<dbReference type="OrthoDB" id="5298951at2"/>
<dbReference type="CDD" id="cd03468">
    <property type="entry name" value="PolY_like"/>
    <property type="match status" value="1"/>
</dbReference>
<dbReference type="STRING" id="490188.SAMN04488068_2346"/>
<evidence type="ECO:0000313" key="5">
    <source>
        <dbReference type="Proteomes" id="UP000199758"/>
    </source>
</evidence>
<accession>A0A1M5PWP0</accession>
<feature type="domain" description="DNA polymerase Y-family little finger" evidence="3">
    <location>
        <begin position="264"/>
        <end position="354"/>
    </location>
</feature>
<dbReference type="RefSeq" id="WP_072897781.1">
    <property type="nucleotide sequence ID" value="NZ_FQWZ01000005.1"/>
</dbReference>
<evidence type="ECO:0000313" key="4">
    <source>
        <dbReference type="EMBL" id="SHH05889.1"/>
    </source>
</evidence>
<dbReference type="Proteomes" id="UP000199758">
    <property type="component" value="Unassembled WGS sequence"/>
</dbReference>
<dbReference type="InterPro" id="IPR043502">
    <property type="entry name" value="DNA/RNA_pol_sf"/>
</dbReference>
<evidence type="ECO:0000256" key="1">
    <source>
        <dbReference type="ARBA" id="ARBA00022763"/>
    </source>
</evidence>
<keyword evidence="1" id="KW-0227">DNA damage</keyword>
<organism evidence="4 5">
    <name type="scientific">Hydrocarboniphaga daqingensis</name>
    <dbReference type="NCBI Taxonomy" id="490188"/>
    <lineage>
        <taxon>Bacteria</taxon>
        <taxon>Pseudomonadati</taxon>
        <taxon>Pseudomonadota</taxon>
        <taxon>Gammaproteobacteria</taxon>
        <taxon>Nevskiales</taxon>
        <taxon>Nevskiaceae</taxon>
        <taxon>Hydrocarboniphaga</taxon>
    </lineage>
</organism>
<dbReference type="GO" id="GO:0003684">
    <property type="term" value="F:damaged DNA binding"/>
    <property type="evidence" value="ECO:0007669"/>
    <property type="project" value="InterPro"/>
</dbReference>
<dbReference type="PANTHER" id="PTHR35369">
    <property type="entry name" value="BLR3025 PROTEIN-RELATED"/>
    <property type="match status" value="1"/>
</dbReference>
<evidence type="ECO:0000256" key="2">
    <source>
        <dbReference type="SAM" id="MobiDB-lite"/>
    </source>
</evidence>
<dbReference type="PANTHER" id="PTHR35369:SF2">
    <property type="entry name" value="BLR3025 PROTEIN"/>
    <property type="match status" value="1"/>
</dbReference>
<reference evidence="4 5" key="1">
    <citation type="submission" date="2016-11" db="EMBL/GenBank/DDBJ databases">
        <authorList>
            <person name="Jaros S."/>
            <person name="Januszkiewicz K."/>
            <person name="Wedrychowicz H."/>
        </authorList>
    </citation>
    <scope>NUCLEOTIDE SEQUENCE [LARGE SCALE GENOMIC DNA]</scope>
    <source>
        <strain evidence="4 5">CGMCC 1.7049</strain>
    </source>
</reference>
<keyword evidence="5" id="KW-1185">Reference proteome</keyword>
<name>A0A1M5PWP0_9GAMM</name>
<proteinExistence type="predicted"/>
<dbReference type="InterPro" id="IPR017961">
    <property type="entry name" value="DNA_pol_Y-fam_little_finger"/>
</dbReference>
<dbReference type="SUPFAM" id="SSF56672">
    <property type="entry name" value="DNA/RNA polymerases"/>
    <property type="match status" value="1"/>
</dbReference>
<feature type="region of interest" description="Disordered" evidence="2">
    <location>
        <begin position="396"/>
        <end position="418"/>
    </location>
</feature>
<evidence type="ECO:0000259" key="3">
    <source>
        <dbReference type="Pfam" id="PF11799"/>
    </source>
</evidence>
<dbReference type="EMBL" id="FQWZ01000005">
    <property type="protein sequence ID" value="SHH05889.1"/>
    <property type="molecule type" value="Genomic_DNA"/>
</dbReference>
<dbReference type="InterPro" id="IPR050356">
    <property type="entry name" value="SulA_CellDiv_inhibitor"/>
</dbReference>
<protein>
    <submittedName>
        <fullName evidence="4">Protein ImuB</fullName>
    </submittedName>
</protein>
<sequence>MSDLRSGPLWLCIELPALPLEALALPRAAPGEADSDGAHCVVYAQHGARRWVVAGNHPKIGTGEALGSVQARYSDLRVLPRDRAAEAAALQAIGCLAYTLSDRIVLIDDAPRGWFDRPFQAVAVDIAPSLKLFGGLDALLERAGALMATQVYRHRLGVAPTLEAAAVAVRAALTPVTTLDTLEARLSPLPLGVLRWPLPAQELLAGTGHASLGDVLRHDAKSLAARLGREFPLALARLLGRAPDPRPWFTPPARYRRRWDLDAEIDDWQALLFPLRRLFDEFEAYLRARQVMAAQLTVTLARRRTEGEHFVLRTTSPTHDTDVFLRLLRERWNAHPPTAAASELRLRADQFITPPSPQTQLFDDGQQQGEAWNALVDRLRARLGDEALWQPGLHADHRPERSWMPNGDTQAPTTPLPPRPLWLLRRPQRWTPRGPVSGPAERISSGWWDDAPIDRDYYREPTSWVYQDRRDGHWYLHGLWR</sequence>
<dbReference type="GO" id="GO:0006281">
    <property type="term" value="P:DNA repair"/>
    <property type="evidence" value="ECO:0007669"/>
    <property type="project" value="InterPro"/>
</dbReference>
<gene>
    <name evidence="4" type="ORF">SAMN04488068_2346</name>
</gene>
<dbReference type="AlphaFoldDB" id="A0A1M5PWP0"/>
<dbReference type="Pfam" id="PF11799">
    <property type="entry name" value="IMS_C"/>
    <property type="match status" value="1"/>
</dbReference>